<evidence type="ECO:0000313" key="9">
    <source>
        <dbReference type="Proteomes" id="UP001153076"/>
    </source>
</evidence>
<dbReference type="GO" id="GO:0003700">
    <property type="term" value="F:DNA-binding transcription factor activity"/>
    <property type="evidence" value="ECO:0007669"/>
    <property type="project" value="InterPro"/>
</dbReference>
<keyword evidence="2 5" id="KW-0805">Transcription regulation</keyword>
<dbReference type="Pfam" id="PF14215">
    <property type="entry name" value="bHLH-MYC_N"/>
    <property type="match status" value="1"/>
</dbReference>
<evidence type="ECO:0000256" key="3">
    <source>
        <dbReference type="ARBA" id="ARBA00023163"/>
    </source>
</evidence>
<dbReference type="EMBL" id="JAKOGI010001429">
    <property type="protein sequence ID" value="KAJ8425672.1"/>
    <property type="molecule type" value="Genomic_DNA"/>
</dbReference>
<sequence>MGPDFVLKEEDKALFEAVVGVEACNFLINTASRNFLSEFNPQGEILNLRKGLSQIVDGYSWNYAIFWRIACSKSGRAVLIWGDGHCRDPKAVAGGVRGDCRDDGFGEGIEERIIKEGAKKRVLERLNACFRGSKLDNVTANLDKVSDVEMLYLISMYYWLQLDDCQGPAKSFTNGQLIWVSDGRSCLEHFQSRAHLAKSAGLQTVAFIPVKTGVLELGSIRTVMEDQSLVQKVKAVCGQSHTLQAKSCPKLFGCELNLGGSTSCLMSRNFVPKAEDDVSFSAESHDGSHDKRAKQTYGSSSNGSHSDDNTKKLISDSNFVVLNPEIHSSSLDQVNEELLAQADDSKPRKRGRKPANGREEPLNHVEAERQRREKLNQRFYALRAVVPNISKMDKASLLGDAISYITNLQKKIRMLEAEKGMASPKQSQIAIPGIDVQARPDAAVVHVSFPLDIHPVSQVIRTLRDHQIVAPEANVLRKDDKIVHTFTIKTQSGRAQTLKEELLASLSKTNSTA</sequence>
<dbReference type="Gene3D" id="4.10.280.10">
    <property type="entry name" value="Helix-loop-helix DNA-binding domain"/>
    <property type="match status" value="1"/>
</dbReference>
<evidence type="ECO:0000313" key="8">
    <source>
        <dbReference type="EMBL" id="KAJ8425672.1"/>
    </source>
</evidence>
<dbReference type="AlphaFoldDB" id="A0A9Q1JHM2"/>
<evidence type="ECO:0000256" key="5">
    <source>
        <dbReference type="RuleBase" id="RU369104"/>
    </source>
</evidence>
<keyword evidence="3 5" id="KW-0804">Transcription</keyword>
<keyword evidence="9" id="KW-1185">Reference proteome</keyword>
<protein>
    <recommendedName>
        <fullName evidence="5">Transcription factor</fullName>
        <shortName evidence="5">bHLH transcription factor</shortName>
    </recommendedName>
    <alternativeName>
        <fullName evidence="5">Basic helix-loop-helix protein</fullName>
    </alternativeName>
</protein>
<dbReference type="PANTHER" id="PTHR11514">
    <property type="entry name" value="MYC"/>
    <property type="match status" value="1"/>
</dbReference>
<dbReference type="OrthoDB" id="677168at2759"/>
<dbReference type="PANTHER" id="PTHR11514:SF53">
    <property type="entry name" value="TRANSCRIPTION FACTOR BHLH3"/>
    <property type="match status" value="1"/>
</dbReference>
<evidence type="ECO:0000259" key="7">
    <source>
        <dbReference type="PROSITE" id="PS50888"/>
    </source>
</evidence>
<comment type="subcellular location">
    <subcellularLocation>
        <location evidence="1 5">Nucleus</location>
    </subcellularLocation>
</comment>
<gene>
    <name evidence="8" type="ORF">Cgig2_015340</name>
</gene>
<feature type="region of interest" description="Disordered" evidence="6">
    <location>
        <begin position="339"/>
        <end position="370"/>
    </location>
</feature>
<dbReference type="InterPro" id="IPR011598">
    <property type="entry name" value="bHLH_dom"/>
</dbReference>
<dbReference type="GO" id="GO:0005634">
    <property type="term" value="C:nucleus"/>
    <property type="evidence" value="ECO:0007669"/>
    <property type="project" value="UniProtKB-SubCell"/>
</dbReference>
<feature type="region of interest" description="Disordered" evidence="6">
    <location>
        <begin position="280"/>
        <end position="310"/>
    </location>
</feature>
<accession>A0A9Q1JHM2</accession>
<dbReference type="SMART" id="SM00353">
    <property type="entry name" value="HLH"/>
    <property type="match status" value="1"/>
</dbReference>
<dbReference type="GO" id="GO:0046983">
    <property type="term" value="F:protein dimerization activity"/>
    <property type="evidence" value="ECO:0007669"/>
    <property type="project" value="InterPro"/>
</dbReference>
<dbReference type="SUPFAM" id="SSF47459">
    <property type="entry name" value="HLH, helix-loop-helix DNA-binding domain"/>
    <property type="match status" value="1"/>
</dbReference>
<dbReference type="InterPro" id="IPR025610">
    <property type="entry name" value="MYC/MYB_N"/>
</dbReference>
<evidence type="ECO:0000256" key="1">
    <source>
        <dbReference type="ARBA" id="ARBA00004123"/>
    </source>
</evidence>
<dbReference type="Proteomes" id="UP001153076">
    <property type="component" value="Unassembled WGS sequence"/>
</dbReference>
<dbReference type="PROSITE" id="PS50888">
    <property type="entry name" value="BHLH"/>
    <property type="match status" value="1"/>
</dbReference>
<evidence type="ECO:0000256" key="2">
    <source>
        <dbReference type="ARBA" id="ARBA00023015"/>
    </source>
</evidence>
<dbReference type="InterPro" id="IPR045084">
    <property type="entry name" value="AIB/MYC-like"/>
</dbReference>
<evidence type="ECO:0000256" key="4">
    <source>
        <dbReference type="ARBA" id="ARBA00023242"/>
    </source>
</evidence>
<comment type="caution">
    <text evidence="8">The sequence shown here is derived from an EMBL/GenBank/DDBJ whole genome shotgun (WGS) entry which is preliminary data.</text>
</comment>
<dbReference type="CDD" id="cd11449">
    <property type="entry name" value="bHLH_AtAIB_like"/>
    <property type="match status" value="1"/>
</dbReference>
<feature type="compositionally biased region" description="Basic and acidic residues" evidence="6">
    <location>
        <begin position="356"/>
        <end position="370"/>
    </location>
</feature>
<dbReference type="InterPro" id="IPR036638">
    <property type="entry name" value="HLH_DNA-bd_sf"/>
</dbReference>
<feature type="domain" description="BHLH" evidence="7">
    <location>
        <begin position="359"/>
        <end position="408"/>
    </location>
</feature>
<keyword evidence="4 5" id="KW-0539">Nucleus</keyword>
<name>A0A9Q1JHM2_9CARY</name>
<dbReference type="GO" id="GO:0000976">
    <property type="term" value="F:transcription cis-regulatory region binding"/>
    <property type="evidence" value="ECO:0007669"/>
    <property type="project" value="TreeGrafter"/>
</dbReference>
<evidence type="ECO:0000256" key="6">
    <source>
        <dbReference type="SAM" id="MobiDB-lite"/>
    </source>
</evidence>
<organism evidence="8 9">
    <name type="scientific">Carnegiea gigantea</name>
    <dbReference type="NCBI Taxonomy" id="171969"/>
    <lineage>
        <taxon>Eukaryota</taxon>
        <taxon>Viridiplantae</taxon>
        <taxon>Streptophyta</taxon>
        <taxon>Embryophyta</taxon>
        <taxon>Tracheophyta</taxon>
        <taxon>Spermatophyta</taxon>
        <taxon>Magnoliopsida</taxon>
        <taxon>eudicotyledons</taxon>
        <taxon>Gunneridae</taxon>
        <taxon>Pentapetalae</taxon>
        <taxon>Caryophyllales</taxon>
        <taxon>Cactineae</taxon>
        <taxon>Cactaceae</taxon>
        <taxon>Cactoideae</taxon>
        <taxon>Echinocereeae</taxon>
        <taxon>Carnegiea</taxon>
    </lineage>
</organism>
<dbReference type="FunFam" id="4.10.280.10:FF:000078">
    <property type="entry name" value="Transcription factor bHLH13"/>
    <property type="match status" value="1"/>
</dbReference>
<proteinExistence type="predicted"/>
<reference evidence="8" key="1">
    <citation type="submission" date="2022-04" db="EMBL/GenBank/DDBJ databases">
        <title>Carnegiea gigantea Genome sequencing and assembly v2.</title>
        <authorList>
            <person name="Copetti D."/>
            <person name="Sanderson M.J."/>
            <person name="Burquez A."/>
            <person name="Wojciechowski M.F."/>
        </authorList>
    </citation>
    <scope>NUCLEOTIDE SEQUENCE</scope>
    <source>
        <strain evidence="8">SGP5-SGP5p</strain>
        <tissue evidence="8">Aerial part</tissue>
    </source>
</reference>
<dbReference type="Pfam" id="PF00010">
    <property type="entry name" value="HLH"/>
    <property type="match status" value="1"/>
</dbReference>